<comment type="catalytic activity">
    <reaction evidence="10">
        <text>S-hexadecanoyl-L-cysteinyl-[protein] + H2O = L-cysteinyl-[protein] + hexadecanoate + H(+)</text>
        <dbReference type="Rhea" id="RHEA:19233"/>
        <dbReference type="Rhea" id="RHEA-COMP:10131"/>
        <dbReference type="Rhea" id="RHEA-COMP:11032"/>
        <dbReference type="ChEBI" id="CHEBI:7896"/>
        <dbReference type="ChEBI" id="CHEBI:15377"/>
        <dbReference type="ChEBI" id="CHEBI:15378"/>
        <dbReference type="ChEBI" id="CHEBI:29950"/>
        <dbReference type="ChEBI" id="CHEBI:74151"/>
        <dbReference type="EC" id="3.1.2.22"/>
    </reaction>
    <physiologicalReaction direction="left-to-right" evidence="10">
        <dbReference type="Rhea" id="RHEA:19234"/>
    </physiologicalReaction>
</comment>
<evidence type="ECO:0000256" key="2">
    <source>
        <dbReference type="ARBA" id="ARBA00022801"/>
    </source>
</evidence>
<gene>
    <name evidence="13" type="ORF">FHS88_001059</name>
</gene>
<evidence type="ECO:0000313" key="14">
    <source>
        <dbReference type="Proteomes" id="UP000562254"/>
    </source>
</evidence>
<dbReference type="InterPro" id="IPR000073">
    <property type="entry name" value="AB_hydrolase_1"/>
</dbReference>
<sequence length="252" mass="27091">MKEETGSLDRGDGVALAWRRLGGRGPGVVFLGGFNSDMTGTKAEFLAGWCEARGTPFLRFDYSGHGASGGRFTDGTIGRWAEDAACVIGALTRGPQVLVGSSMGGWIALLLAARRRVPVRAILGIAPAPDFTEDLMWAEFTPDQRAAIERDGLWMRPSDYGDPYPITRALIEDGRRHLLLRGPLALDAPVRILQGMADPDVPWRHALRIAEALTGGDVQVSLVKDGDHRLSRPQDLALLGGTLAPLLREDGG</sequence>
<evidence type="ECO:0000256" key="9">
    <source>
        <dbReference type="ARBA" id="ARBA00046047"/>
    </source>
</evidence>
<keyword evidence="3" id="KW-0809">Transit peptide</keyword>
<dbReference type="GO" id="GO:0102390">
    <property type="term" value="F:mycophenolic acid acyl-glucuronide esterase activity"/>
    <property type="evidence" value="ECO:0007669"/>
    <property type="project" value="UniProtKB-EC"/>
</dbReference>
<comment type="function">
    <text evidence="9">Acts as an acyl-protein thioesterase that hydrolyzes fatty acids from acylated residues in proteins. Regulates the mitochondrial S-depalmitoylation of the nucleophilic active site residue of peroxiredoxin-5/PRDX5, a key antioxidant protein, therefore modulating mitochondrial antioxidant ability. Also catalyzes the deglucuronidation of mycophenolic acid acyl-glucuronide, an active metabolite of the immunosuppressant drug mycophenolate.</text>
</comment>
<keyword evidence="14" id="KW-1185">Reference proteome</keyword>
<keyword evidence="2" id="KW-0378">Hydrolase</keyword>
<evidence type="ECO:0000256" key="7">
    <source>
        <dbReference type="ARBA" id="ARBA00042645"/>
    </source>
</evidence>
<evidence type="ECO:0000256" key="6">
    <source>
        <dbReference type="ARBA" id="ARBA00041520"/>
    </source>
</evidence>
<feature type="domain" description="AB hydrolase-1" evidence="12">
    <location>
        <begin position="52"/>
        <end position="236"/>
    </location>
</feature>
<evidence type="ECO:0000256" key="5">
    <source>
        <dbReference type="ARBA" id="ARBA00039314"/>
    </source>
</evidence>
<dbReference type="AlphaFoldDB" id="A0A840Y448"/>
<dbReference type="EC" id="3.1.2.22" evidence="1"/>
<proteinExistence type="predicted"/>
<dbReference type="SUPFAM" id="SSF53474">
    <property type="entry name" value="alpha/beta-Hydrolases"/>
    <property type="match status" value="1"/>
</dbReference>
<evidence type="ECO:0000256" key="1">
    <source>
        <dbReference type="ARBA" id="ARBA00012423"/>
    </source>
</evidence>
<dbReference type="Gene3D" id="3.40.50.1820">
    <property type="entry name" value="alpha/beta hydrolase"/>
    <property type="match status" value="1"/>
</dbReference>
<evidence type="ECO:0000256" key="8">
    <source>
        <dbReference type="ARBA" id="ARBA00042704"/>
    </source>
</evidence>
<dbReference type="PANTHER" id="PTHR16138:SF7">
    <property type="entry name" value="PALMITOYL-PROTEIN THIOESTERASE ABHD10, MITOCHONDRIAL"/>
    <property type="match status" value="1"/>
</dbReference>
<evidence type="ECO:0000256" key="11">
    <source>
        <dbReference type="ARBA" id="ARBA00047972"/>
    </source>
</evidence>
<dbReference type="RefSeq" id="WP_184482023.1">
    <property type="nucleotide sequence ID" value="NZ_JAAEDJ010000327.1"/>
</dbReference>
<dbReference type="InterPro" id="IPR029058">
    <property type="entry name" value="AB_hydrolase_fold"/>
</dbReference>
<dbReference type="EMBL" id="JACIJE010000002">
    <property type="protein sequence ID" value="MBB5688943.1"/>
    <property type="molecule type" value="Genomic_DNA"/>
</dbReference>
<dbReference type="GO" id="GO:0008474">
    <property type="term" value="F:palmitoyl-(protein) hydrolase activity"/>
    <property type="evidence" value="ECO:0007669"/>
    <property type="project" value="UniProtKB-EC"/>
</dbReference>
<reference evidence="13 14" key="1">
    <citation type="submission" date="2020-08" db="EMBL/GenBank/DDBJ databases">
        <title>Genomic Encyclopedia of Type Strains, Phase IV (KMG-IV): sequencing the most valuable type-strain genomes for metagenomic binning, comparative biology and taxonomic classification.</title>
        <authorList>
            <person name="Goeker M."/>
        </authorList>
    </citation>
    <scope>NUCLEOTIDE SEQUENCE [LARGE SCALE GENOMIC DNA]</scope>
    <source>
        <strain evidence="13 14">DSM 25895</strain>
    </source>
</reference>
<organism evidence="13 14">
    <name type="scientific">Neoroseomonas alkaliterrae</name>
    <dbReference type="NCBI Taxonomy" id="1452450"/>
    <lineage>
        <taxon>Bacteria</taxon>
        <taxon>Pseudomonadati</taxon>
        <taxon>Pseudomonadota</taxon>
        <taxon>Alphaproteobacteria</taxon>
        <taxon>Acetobacterales</taxon>
        <taxon>Acetobacteraceae</taxon>
        <taxon>Neoroseomonas</taxon>
    </lineage>
</organism>
<comment type="catalytic activity">
    <reaction evidence="11">
        <text>mycophenolic acid O-acyl-beta-D-glucuronide + H2O = mycophenolate + D-glucuronate + H(+)</text>
        <dbReference type="Rhea" id="RHEA:34179"/>
        <dbReference type="ChEBI" id="CHEBI:15377"/>
        <dbReference type="ChEBI" id="CHEBI:15378"/>
        <dbReference type="ChEBI" id="CHEBI:58720"/>
        <dbReference type="ChEBI" id="CHEBI:62932"/>
        <dbReference type="ChEBI" id="CHEBI:66982"/>
        <dbReference type="EC" id="3.1.1.93"/>
    </reaction>
    <physiologicalReaction direction="left-to-right" evidence="11">
        <dbReference type="Rhea" id="RHEA:34180"/>
    </physiologicalReaction>
</comment>
<accession>A0A840Y448</accession>
<protein>
    <recommendedName>
        <fullName evidence="5">Palmitoyl-protein thioesterase ABHD10, mitochondrial</fullName>
        <ecNumber evidence="4">3.1.1.93</ecNumber>
        <ecNumber evidence="1">3.1.2.22</ecNumber>
    </recommendedName>
    <alternativeName>
        <fullName evidence="7">Acyl-protein thioesterase ABHD10</fullName>
    </alternativeName>
    <alternativeName>
        <fullName evidence="8">Alpha/beta hydrolase domain-containing protein 10</fullName>
    </alternativeName>
    <alternativeName>
        <fullName evidence="6">Mycophenolic acid acyl-glucuronide esterase, mitochondrial</fullName>
    </alternativeName>
</protein>
<dbReference type="Proteomes" id="UP000562254">
    <property type="component" value="Unassembled WGS sequence"/>
</dbReference>
<dbReference type="EC" id="3.1.1.93" evidence="4"/>
<evidence type="ECO:0000259" key="12">
    <source>
        <dbReference type="Pfam" id="PF12697"/>
    </source>
</evidence>
<dbReference type="Pfam" id="PF12697">
    <property type="entry name" value="Abhydrolase_6"/>
    <property type="match status" value="1"/>
</dbReference>
<name>A0A840Y448_9PROT</name>
<evidence type="ECO:0000256" key="4">
    <source>
        <dbReference type="ARBA" id="ARBA00039132"/>
    </source>
</evidence>
<evidence type="ECO:0000256" key="3">
    <source>
        <dbReference type="ARBA" id="ARBA00022946"/>
    </source>
</evidence>
<evidence type="ECO:0000313" key="13">
    <source>
        <dbReference type="EMBL" id="MBB5688943.1"/>
    </source>
</evidence>
<evidence type="ECO:0000256" key="10">
    <source>
        <dbReference type="ARBA" id="ARBA00047409"/>
    </source>
</evidence>
<comment type="caution">
    <text evidence="13">The sequence shown here is derived from an EMBL/GenBank/DDBJ whole genome shotgun (WGS) entry which is preliminary data.</text>
</comment>
<dbReference type="PANTHER" id="PTHR16138">
    <property type="entry name" value="MYCOPHENOLIC ACID ACYL-GLUCURONIDE ESTERASE, MITOCHONDRIAL"/>
    <property type="match status" value="1"/>
</dbReference>
<dbReference type="InterPro" id="IPR052382">
    <property type="entry name" value="ABHD10_acyl-thioesterase"/>
</dbReference>